<proteinExistence type="predicted"/>
<reference evidence="2" key="1">
    <citation type="submission" date="2023-10" db="EMBL/GenBank/DDBJ databases">
        <authorList>
            <person name="Chen Y."/>
            <person name="Shah S."/>
            <person name="Dougan E. K."/>
            <person name="Thang M."/>
            <person name="Chan C."/>
        </authorList>
    </citation>
    <scope>NUCLEOTIDE SEQUENCE [LARGE SCALE GENOMIC DNA]</scope>
</reference>
<dbReference type="InterPro" id="IPR036737">
    <property type="entry name" value="OmpA-like_sf"/>
</dbReference>
<dbReference type="Pfam" id="PF00691">
    <property type="entry name" value="OmpA"/>
    <property type="match status" value="1"/>
</dbReference>
<name>A0ABN9VJR6_9DINO</name>
<evidence type="ECO:0000313" key="3">
    <source>
        <dbReference type="Proteomes" id="UP001189429"/>
    </source>
</evidence>
<evidence type="ECO:0000259" key="1">
    <source>
        <dbReference type="PROSITE" id="PS51123"/>
    </source>
</evidence>
<dbReference type="PROSITE" id="PS51123">
    <property type="entry name" value="OMPA_2"/>
    <property type="match status" value="1"/>
</dbReference>
<keyword evidence="3" id="KW-1185">Reference proteome</keyword>
<dbReference type="EMBL" id="CAUYUJ010017171">
    <property type="protein sequence ID" value="CAK0872516.1"/>
    <property type="molecule type" value="Genomic_DNA"/>
</dbReference>
<evidence type="ECO:0000313" key="2">
    <source>
        <dbReference type="EMBL" id="CAK0872516.1"/>
    </source>
</evidence>
<protein>
    <recommendedName>
        <fullName evidence="1">OmpA-like domain-containing protein</fullName>
    </recommendedName>
</protein>
<dbReference type="Proteomes" id="UP001189429">
    <property type="component" value="Unassembled WGS sequence"/>
</dbReference>
<gene>
    <name evidence="2" type="ORF">PCOR1329_LOCUS57963</name>
</gene>
<accession>A0ABN9VJR6</accession>
<dbReference type="SUPFAM" id="SSF103088">
    <property type="entry name" value="OmpA-like"/>
    <property type="match status" value="1"/>
</dbReference>
<comment type="caution">
    <text evidence="2">The sequence shown here is derived from an EMBL/GenBank/DDBJ whole genome shotgun (WGS) entry which is preliminary data.</text>
</comment>
<organism evidence="2 3">
    <name type="scientific">Prorocentrum cordatum</name>
    <dbReference type="NCBI Taxonomy" id="2364126"/>
    <lineage>
        <taxon>Eukaryota</taxon>
        <taxon>Sar</taxon>
        <taxon>Alveolata</taxon>
        <taxon>Dinophyceae</taxon>
        <taxon>Prorocentrales</taxon>
        <taxon>Prorocentraceae</taxon>
        <taxon>Prorocentrum</taxon>
    </lineage>
</organism>
<sequence length="75" mass="8403">MARCLREDGHCVRVEGHADSEEPAAVAQQRAAAVAEALVALGVERRRLRPVSCKSHHPISRLHKHLNRRVELHVD</sequence>
<dbReference type="InterPro" id="IPR006665">
    <property type="entry name" value="OmpA-like"/>
</dbReference>
<dbReference type="Gene3D" id="3.30.1330.60">
    <property type="entry name" value="OmpA-like domain"/>
    <property type="match status" value="1"/>
</dbReference>
<feature type="domain" description="OmpA-like" evidence="1">
    <location>
        <begin position="1"/>
        <end position="75"/>
    </location>
</feature>